<dbReference type="InterPro" id="IPR013785">
    <property type="entry name" value="Aldolase_TIM"/>
</dbReference>
<protein>
    <recommendedName>
        <fullName evidence="5">Aldolase</fullName>
    </recommendedName>
</protein>
<dbReference type="Pfam" id="PF01791">
    <property type="entry name" value="DeoC"/>
    <property type="match status" value="1"/>
</dbReference>
<dbReference type="Gene3D" id="3.20.20.70">
    <property type="entry name" value="Aldolase class I"/>
    <property type="match status" value="1"/>
</dbReference>
<gene>
    <name evidence="3" type="ORF">FA014_14600</name>
</gene>
<dbReference type="SMART" id="SM01133">
    <property type="entry name" value="DeoC"/>
    <property type="match status" value="1"/>
</dbReference>
<dbReference type="InterPro" id="IPR002915">
    <property type="entry name" value="DeoC/FbaB/LacD_aldolase"/>
</dbReference>
<dbReference type="GO" id="GO:1902777">
    <property type="term" value="P:6-sulfoquinovose(1-) catabolic process"/>
    <property type="evidence" value="ECO:0007669"/>
    <property type="project" value="TreeGrafter"/>
</dbReference>
<proteinExistence type="inferred from homology"/>
<dbReference type="SUPFAM" id="SSF51569">
    <property type="entry name" value="Aldolase"/>
    <property type="match status" value="1"/>
</dbReference>
<evidence type="ECO:0000256" key="1">
    <source>
        <dbReference type="ARBA" id="ARBA00008679"/>
    </source>
</evidence>
<comment type="caution">
    <text evidence="3">The sequence shown here is derived from an EMBL/GenBank/DDBJ whole genome shotgun (WGS) entry which is preliminary data.</text>
</comment>
<dbReference type="OrthoDB" id="9802970at2"/>
<dbReference type="PANTHER" id="PTHR39340:SF1">
    <property type="entry name" value="SULFOFRUCTOSEPHOSPHATE ALDOLASE"/>
    <property type="match status" value="1"/>
</dbReference>
<organism evidence="3 4">
    <name type="scientific">Cellulomonas hominis</name>
    <dbReference type="NCBI Taxonomy" id="156981"/>
    <lineage>
        <taxon>Bacteria</taxon>
        <taxon>Bacillati</taxon>
        <taxon>Actinomycetota</taxon>
        <taxon>Actinomycetes</taxon>
        <taxon>Micrococcales</taxon>
        <taxon>Cellulomonadaceae</taxon>
        <taxon>Cellulomonas</taxon>
    </lineage>
</organism>
<dbReference type="EMBL" id="SZYE01000140">
    <property type="protein sequence ID" value="TKR22791.1"/>
    <property type="molecule type" value="Genomic_DNA"/>
</dbReference>
<name>A0A7Z8NRR1_9CELL</name>
<reference evidence="3 4" key="1">
    <citation type="submission" date="2019-05" db="EMBL/GenBank/DDBJ databases">
        <title>Genome sequence of Cellulomonas hominis strain CS1.</title>
        <authorList>
            <person name="Belmont J."/>
            <person name="Maclea K.S."/>
        </authorList>
    </citation>
    <scope>NUCLEOTIDE SEQUENCE [LARGE SCALE GENOMIC DNA]</scope>
    <source>
        <strain evidence="3 4">CS1</strain>
    </source>
</reference>
<sequence length="277" mass="29341">MVAMDQRESLRTMFDQAGAGRVDDERLVAFKLDVARALSPLASGFLIDRELGVERAAPLLPSSCGLILAADALEQEPGGPVEETGLDEVVVAPEADLHGAVAIKLLVIWRRDARREQRVELARRFIEVAAARGVLSVLEPVVRATPEETAAGTWDTEAAIAEAARELSPLGPSLYKVQVPLGGRAEAADLERACATLGESITGPWVVLSQGVDRDDFAGAVRAACRGGASGFLAGRALWSDVVGRPDVPAALAEVSVPRLERLVELVDAEARPWTAA</sequence>
<dbReference type="AlphaFoldDB" id="A0A7Z8NRR1"/>
<dbReference type="GO" id="GO:0061595">
    <property type="term" value="F:6-deoxy-6-sulfofructose-1-phosphate aldolase activity"/>
    <property type="evidence" value="ECO:0007669"/>
    <property type="project" value="TreeGrafter"/>
</dbReference>
<keyword evidence="2" id="KW-0456">Lyase</keyword>
<evidence type="ECO:0008006" key="5">
    <source>
        <dbReference type="Google" id="ProtNLM"/>
    </source>
</evidence>
<comment type="similarity">
    <text evidence="1">Belongs to the aldolase LacD family.</text>
</comment>
<accession>A0A7Z8NRR1</accession>
<evidence type="ECO:0000313" key="4">
    <source>
        <dbReference type="Proteomes" id="UP000308121"/>
    </source>
</evidence>
<evidence type="ECO:0000256" key="2">
    <source>
        <dbReference type="ARBA" id="ARBA00023239"/>
    </source>
</evidence>
<dbReference type="Proteomes" id="UP000308121">
    <property type="component" value="Unassembled WGS sequence"/>
</dbReference>
<dbReference type="InterPro" id="IPR050552">
    <property type="entry name" value="LacD_aldolase"/>
</dbReference>
<evidence type="ECO:0000313" key="3">
    <source>
        <dbReference type="EMBL" id="TKR22791.1"/>
    </source>
</evidence>
<dbReference type="PANTHER" id="PTHR39340">
    <property type="entry name" value="SULFOFRUCTOSEPHOSPHATE ALDOLASE"/>
    <property type="match status" value="1"/>
</dbReference>